<evidence type="ECO:0000313" key="6">
    <source>
        <dbReference type="EMBL" id="MFI6500162.1"/>
    </source>
</evidence>
<feature type="domain" description="FAD/NAD(P)-binding" evidence="5">
    <location>
        <begin position="4"/>
        <end position="276"/>
    </location>
</feature>
<keyword evidence="4" id="KW-0560">Oxidoreductase</keyword>
<evidence type="ECO:0000256" key="2">
    <source>
        <dbReference type="ARBA" id="ARBA00022630"/>
    </source>
</evidence>
<dbReference type="EMBL" id="JBITGY010000006">
    <property type="protein sequence ID" value="MFI6500162.1"/>
    <property type="molecule type" value="Genomic_DNA"/>
</dbReference>
<evidence type="ECO:0000256" key="4">
    <source>
        <dbReference type="ARBA" id="ARBA00023002"/>
    </source>
</evidence>
<gene>
    <name evidence="6" type="ORF">ACIBG2_22455</name>
</gene>
<dbReference type="Gene3D" id="3.50.50.100">
    <property type="match status" value="1"/>
</dbReference>
<accession>A0ABW7YWU5</accession>
<protein>
    <submittedName>
        <fullName evidence="6">FAD-dependent oxidoreductase</fullName>
    </submittedName>
</protein>
<evidence type="ECO:0000256" key="3">
    <source>
        <dbReference type="ARBA" id="ARBA00022827"/>
    </source>
</evidence>
<dbReference type="RefSeq" id="WP_397083888.1">
    <property type="nucleotide sequence ID" value="NZ_JBITGY010000006.1"/>
</dbReference>
<keyword evidence="2" id="KW-0285">Flavoprotein</keyword>
<evidence type="ECO:0000313" key="7">
    <source>
        <dbReference type="Proteomes" id="UP001612741"/>
    </source>
</evidence>
<comment type="similarity">
    <text evidence="1">Belongs to the FAD-dependent oxidoreductase family.</text>
</comment>
<dbReference type="Pfam" id="PF07992">
    <property type="entry name" value="Pyr_redox_2"/>
    <property type="match status" value="1"/>
</dbReference>
<evidence type="ECO:0000256" key="1">
    <source>
        <dbReference type="ARBA" id="ARBA00006442"/>
    </source>
</evidence>
<comment type="caution">
    <text evidence="6">The sequence shown here is derived from an EMBL/GenBank/DDBJ whole genome shotgun (WGS) entry which is preliminary data.</text>
</comment>
<reference evidence="6 7" key="1">
    <citation type="submission" date="2024-10" db="EMBL/GenBank/DDBJ databases">
        <title>The Natural Products Discovery Center: Release of the First 8490 Sequenced Strains for Exploring Actinobacteria Biosynthetic Diversity.</title>
        <authorList>
            <person name="Kalkreuter E."/>
            <person name="Kautsar S.A."/>
            <person name="Yang D."/>
            <person name="Bader C.D."/>
            <person name="Teijaro C.N."/>
            <person name="Fluegel L."/>
            <person name="Davis C.M."/>
            <person name="Simpson J.R."/>
            <person name="Lauterbach L."/>
            <person name="Steele A.D."/>
            <person name="Gui C."/>
            <person name="Meng S."/>
            <person name="Li G."/>
            <person name="Viehrig K."/>
            <person name="Ye F."/>
            <person name="Su P."/>
            <person name="Kiefer A.F."/>
            <person name="Nichols A."/>
            <person name="Cepeda A.J."/>
            <person name="Yan W."/>
            <person name="Fan B."/>
            <person name="Jiang Y."/>
            <person name="Adhikari A."/>
            <person name="Zheng C.-J."/>
            <person name="Schuster L."/>
            <person name="Cowan T.M."/>
            <person name="Smanski M.J."/>
            <person name="Chevrette M.G."/>
            <person name="De Carvalho L.P.S."/>
            <person name="Shen B."/>
        </authorList>
    </citation>
    <scope>NUCLEOTIDE SEQUENCE [LARGE SCALE GENOMIC DNA]</scope>
    <source>
        <strain evidence="6 7">NPDC050545</strain>
    </source>
</reference>
<dbReference type="PANTHER" id="PTHR43735:SF3">
    <property type="entry name" value="FERROPTOSIS SUPPRESSOR PROTEIN 1"/>
    <property type="match status" value="1"/>
</dbReference>
<organism evidence="6 7">
    <name type="scientific">Nonomuraea typhae</name>
    <dbReference type="NCBI Taxonomy" id="2603600"/>
    <lineage>
        <taxon>Bacteria</taxon>
        <taxon>Bacillati</taxon>
        <taxon>Actinomycetota</taxon>
        <taxon>Actinomycetes</taxon>
        <taxon>Streptosporangiales</taxon>
        <taxon>Streptosporangiaceae</taxon>
        <taxon>Nonomuraea</taxon>
    </lineage>
</organism>
<dbReference type="SUPFAM" id="SSF51905">
    <property type="entry name" value="FAD/NAD(P)-binding domain"/>
    <property type="match status" value="1"/>
</dbReference>
<proteinExistence type="inferred from homology"/>
<evidence type="ECO:0000259" key="5">
    <source>
        <dbReference type="Pfam" id="PF07992"/>
    </source>
</evidence>
<dbReference type="PRINTS" id="PR00368">
    <property type="entry name" value="FADPNR"/>
</dbReference>
<keyword evidence="3" id="KW-0274">FAD</keyword>
<name>A0ABW7YWU5_9ACTN</name>
<dbReference type="PANTHER" id="PTHR43735">
    <property type="entry name" value="APOPTOSIS-INDUCING FACTOR 1"/>
    <property type="match status" value="1"/>
</dbReference>
<dbReference type="InterPro" id="IPR023753">
    <property type="entry name" value="FAD/NAD-binding_dom"/>
</dbReference>
<dbReference type="InterPro" id="IPR036188">
    <property type="entry name" value="FAD/NAD-bd_sf"/>
</dbReference>
<dbReference type="Proteomes" id="UP001612741">
    <property type="component" value="Unassembled WGS sequence"/>
</dbReference>
<keyword evidence="7" id="KW-1185">Reference proteome</keyword>
<sequence>MTASVTVVGGGYGGITAAKALDGVAEVTLVEPRDTFVHNVATLRAVVDPAWAERLFIPYENLLTHGRIRRDRAAGLSGSTVELASGARLTSDYVILATGSRHTYPAKLDVTDAISARAKLWATHDALSRAGHVLLLGAGPVGLEFAGEIKAAWPDKRVTIADPSPDLLSARFPADFHAELRTQLAAMGIDLLLGTTLGDLPPDGPFTVTTSTGDRLTADIWFACYGATPNTGYLATGDRHLTVTRELRLPGHDNVFAIGDITAVPELKMARLAQQHAEVTAANITALIEGRTDLTAYRPAEDAIVLPLGPHGGVSYSPEAGVLGAEVTAGIKSNLYLDMYLDLLGAGVAR</sequence>